<feature type="compositionally biased region" description="Basic and acidic residues" evidence="10">
    <location>
        <begin position="1"/>
        <end position="17"/>
    </location>
</feature>
<keyword evidence="8 11" id="KW-0472">Membrane</keyword>
<evidence type="ECO:0000256" key="3">
    <source>
        <dbReference type="ARBA" id="ARBA00004586"/>
    </source>
</evidence>
<keyword evidence="6" id="KW-0256">Endoplasmic reticulum</keyword>
<feature type="transmembrane region" description="Helical" evidence="11">
    <location>
        <begin position="314"/>
        <end position="335"/>
    </location>
</feature>
<comment type="similarity">
    <text evidence="4">Belongs to the TMEM43 family.</text>
</comment>
<comment type="subcellular location">
    <subcellularLocation>
        <location evidence="1">Endomembrane system</location>
        <topology evidence="1">Multi-pass membrane protein</topology>
    </subcellularLocation>
    <subcellularLocation>
        <location evidence="3">Endoplasmic reticulum membrane</location>
    </subcellularLocation>
    <subcellularLocation>
        <location evidence="2">Nucleus envelope</location>
    </subcellularLocation>
</comment>
<evidence type="ECO:0000256" key="6">
    <source>
        <dbReference type="ARBA" id="ARBA00022824"/>
    </source>
</evidence>
<keyword evidence="9" id="KW-0539">Nucleus</keyword>
<feature type="transmembrane region" description="Helical" evidence="11">
    <location>
        <begin position="30"/>
        <end position="52"/>
    </location>
</feature>
<evidence type="ECO:0000256" key="2">
    <source>
        <dbReference type="ARBA" id="ARBA00004259"/>
    </source>
</evidence>
<dbReference type="InterPro" id="IPR012430">
    <property type="entry name" value="TMEM43_fam"/>
</dbReference>
<dbReference type="GO" id="GO:0005637">
    <property type="term" value="C:nuclear inner membrane"/>
    <property type="evidence" value="ECO:0007669"/>
    <property type="project" value="TreeGrafter"/>
</dbReference>
<evidence type="ECO:0000256" key="5">
    <source>
        <dbReference type="ARBA" id="ARBA00022692"/>
    </source>
</evidence>
<dbReference type="AlphaFoldDB" id="V9KTR8"/>
<dbReference type="PANTHER" id="PTHR13416">
    <property type="match status" value="1"/>
</dbReference>
<keyword evidence="7 11" id="KW-1133">Transmembrane helix</keyword>
<dbReference type="GO" id="GO:0005789">
    <property type="term" value="C:endoplasmic reticulum membrane"/>
    <property type="evidence" value="ECO:0007669"/>
    <property type="project" value="UniProtKB-SubCell"/>
</dbReference>
<evidence type="ECO:0000256" key="7">
    <source>
        <dbReference type="ARBA" id="ARBA00022989"/>
    </source>
</evidence>
<dbReference type="EMBL" id="JW869304">
    <property type="protein sequence ID" value="AFP01822.1"/>
    <property type="molecule type" value="mRNA"/>
</dbReference>
<feature type="transmembrane region" description="Helical" evidence="11">
    <location>
        <begin position="347"/>
        <end position="369"/>
    </location>
</feature>
<protein>
    <submittedName>
        <fullName evidence="12">Transmembrane protein 43-like protein</fullName>
    </submittedName>
</protein>
<dbReference type="Pfam" id="PF07787">
    <property type="entry name" value="TMEM43"/>
    <property type="match status" value="1"/>
</dbReference>
<feature type="region of interest" description="Disordered" evidence="10">
    <location>
        <begin position="1"/>
        <end position="28"/>
    </location>
</feature>
<dbReference type="GO" id="GO:0071763">
    <property type="term" value="P:nuclear membrane organization"/>
    <property type="evidence" value="ECO:0007669"/>
    <property type="project" value="TreeGrafter"/>
</dbReference>
<dbReference type="PANTHER" id="PTHR13416:SF2">
    <property type="entry name" value="TRANSMEMBRANE PROTEIN 43"/>
    <property type="match status" value="1"/>
</dbReference>
<evidence type="ECO:0000256" key="8">
    <source>
        <dbReference type="ARBA" id="ARBA00023136"/>
    </source>
</evidence>
<keyword evidence="5 11" id="KW-0812">Transmembrane</keyword>
<reference evidence="12" key="1">
    <citation type="journal article" date="2014" name="Nature">
        <title>Elephant shark genome provides unique insights into gnathostome evolution.</title>
        <authorList>
            <consortium name="International Elephant Shark Genome Sequencing Consortium"/>
            <person name="Venkatesh B."/>
            <person name="Lee A.P."/>
            <person name="Ravi V."/>
            <person name="Maurya A.K."/>
            <person name="Lian M.M."/>
            <person name="Swann J.B."/>
            <person name="Ohta Y."/>
            <person name="Flajnik M.F."/>
            <person name="Sutoh Y."/>
            <person name="Kasahara M."/>
            <person name="Hoon S."/>
            <person name="Gangu V."/>
            <person name="Roy S.W."/>
            <person name="Irimia M."/>
            <person name="Korzh V."/>
            <person name="Kondrychyn I."/>
            <person name="Lim Z.W."/>
            <person name="Tay B.H."/>
            <person name="Tohari S."/>
            <person name="Kong K.W."/>
            <person name="Ho S."/>
            <person name="Lorente-Galdos B."/>
            <person name="Quilez J."/>
            <person name="Marques-Bonet T."/>
            <person name="Raney B.J."/>
            <person name="Ingham P.W."/>
            <person name="Tay A."/>
            <person name="Hillier L.W."/>
            <person name="Minx P."/>
            <person name="Boehm T."/>
            <person name="Wilson R.K."/>
            <person name="Brenner S."/>
            <person name="Warren W.C."/>
        </authorList>
    </citation>
    <scope>NUCLEOTIDE SEQUENCE</scope>
    <source>
        <tissue evidence="12">Gills</tissue>
    </source>
</reference>
<organism evidence="12">
    <name type="scientific">Callorhinchus milii</name>
    <name type="common">Ghost shark</name>
    <dbReference type="NCBI Taxonomy" id="7868"/>
    <lineage>
        <taxon>Eukaryota</taxon>
        <taxon>Metazoa</taxon>
        <taxon>Chordata</taxon>
        <taxon>Craniata</taxon>
        <taxon>Vertebrata</taxon>
        <taxon>Chondrichthyes</taxon>
        <taxon>Holocephali</taxon>
        <taxon>Chimaeriformes</taxon>
        <taxon>Callorhinchidae</taxon>
        <taxon>Callorhinchus</taxon>
    </lineage>
</organism>
<evidence type="ECO:0000256" key="11">
    <source>
        <dbReference type="SAM" id="Phobius"/>
    </source>
</evidence>
<feature type="transmembrane region" description="Helical" evidence="11">
    <location>
        <begin position="375"/>
        <end position="391"/>
    </location>
</feature>
<evidence type="ECO:0000256" key="4">
    <source>
        <dbReference type="ARBA" id="ARBA00006627"/>
    </source>
</evidence>
<evidence type="ECO:0000313" key="12">
    <source>
        <dbReference type="EMBL" id="AFP01822.1"/>
    </source>
</evidence>
<evidence type="ECO:0000256" key="10">
    <source>
        <dbReference type="SAM" id="MobiDB-lite"/>
    </source>
</evidence>
<evidence type="ECO:0000256" key="1">
    <source>
        <dbReference type="ARBA" id="ARBA00004127"/>
    </source>
</evidence>
<proteinExistence type="evidence at transcript level"/>
<sequence length="400" mass="45469">MARPTESDKSGKDEHVKTTSHKKPGFLERLGETSGGMLGGLLLFLFSFYVLFSNEGRTLKTQKSLDEGLSLVVPLNDFYSIQPQHEGKLVHLSGYLATLQALHDPNYGISIFAVRLQRRAEMYQWVEYDDTREYEEDGEKKKETKYSYSTEWRSDVVNSRNFDREIGHQNPSSMGVESFTAVAPLVKVQEFSLSRGLTDKIMNFKRIRLTRFVGPHMDIMVQDDYFYQSNNPKYPEVGDLRVAFYYAGLSGESSFLGQPDLVTIVAQQEGDRLVPYKTQSGDILELLYEEQLSAKEVFEKEHAANTVLTWSLRFGGWLLMFVGINLMTKIFHTLVDWFPIVRDLVDLGLTVFAVCVATTLTLLTIAAGWLFYRPFMAVLIAALAALPIFLAKSQDRPKML</sequence>
<name>V9KTR8_CALMI</name>
<accession>V9KTR8</accession>
<dbReference type="GO" id="GO:0006629">
    <property type="term" value="P:lipid metabolic process"/>
    <property type="evidence" value="ECO:0007669"/>
    <property type="project" value="TreeGrafter"/>
</dbReference>
<evidence type="ECO:0000256" key="9">
    <source>
        <dbReference type="ARBA" id="ARBA00023242"/>
    </source>
</evidence>